<feature type="chain" id="PRO_5018307566" description="Cobalt-zinc-cadmium resistance protein CzcI" evidence="2">
    <location>
        <begin position="24"/>
        <end position="155"/>
    </location>
</feature>
<dbReference type="AlphaFoldDB" id="A0A3P4BAC0"/>
<proteinExistence type="predicted"/>
<keyword evidence="2" id="KW-0732">Signal</keyword>
<accession>A0A3P4BAC0</accession>
<feature type="region of interest" description="Disordered" evidence="1">
    <location>
        <begin position="63"/>
        <end position="83"/>
    </location>
</feature>
<name>A0A3P4BAC0_9BURK</name>
<protein>
    <recommendedName>
        <fullName evidence="5">Cobalt-zinc-cadmium resistance protein CzcI</fullName>
    </recommendedName>
</protein>
<feature type="compositionally biased region" description="Low complexity" evidence="1">
    <location>
        <begin position="66"/>
        <end position="78"/>
    </location>
</feature>
<dbReference type="EMBL" id="UWPJ01000039">
    <property type="protein sequence ID" value="VCU72476.1"/>
    <property type="molecule type" value="Genomic_DNA"/>
</dbReference>
<gene>
    <name evidence="3" type="ORF">PIGHUM_04575</name>
</gene>
<organism evidence="3 4">
    <name type="scientific">Pigmentiphaga humi</name>
    <dbReference type="NCBI Taxonomy" id="2478468"/>
    <lineage>
        <taxon>Bacteria</taxon>
        <taxon>Pseudomonadati</taxon>
        <taxon>Pseudomonadota</taxon>
        <taxon>Betaproteobacteria</taxon>
        <taxon>Burkholderiales</taxon>
        <taxon>Alcaligenaceae</taxon>
        <taxon>Pigmentiphaga</taxon>
    </lineage>
</organism>
<evidence type="ECO:0008006" key="5">
    <source>
        <dbReference type="Google" id="ProtNLM"/>
    </source>
</evidence>
<evidence type="ECO:0000313" key="3">
    <source>
        <dbReference type="EMBL" id="VCU72476.1"/>
    </source>
</evidence>
<sequence length="155" mass="15829">MSSVLRIAVFVVLVLALPAQALAAARMSLCEAMQGHGHAQRADAGAHGPVHGMKELAVASHDAHAPDPGAHHASPHGGLDATHAPDIASVHDCSGGASADLHSGSHCAACAACMSWFTPLALPERPMAADGAYFPTADARPARMAADRLDRPPRS</sequence>
<evidence type="ECO:0000256" key="2">
    <source>
        <dbReference type="SAM" id="SignalP"/>
    </source>
</evidence>
<evidence type="ECO:0000256" key="1">
    <source>
        <dbReference type="SAM" id="MobiDB-lite"/>
    </source>
</evidence>
<keyword evidence="4" id="KW-1185">Reference proteome</keyword>
<feature type="signal peptide" evidence="2">
    <location>
        <begin position="1"/>
        <end position="23"/>
    </location>
</feature>
<dbReference type="Proteomes" id="UP000277294">
    <property type="component" value="Unassembled WGS sequence"/>
</dbReference>
<reference evidence="3 4" key="1">
    <citation type="submission" date="2018-10" db="EMBL/GenBank/DDBJ databases">
        <authorList>
            <person name="Criscuolo A."/>
        </authorList>
    </citation>
    <scope>NUCLEOTIDE SEQUENCE [LARGE SCALE GENOMIC DNA]</scope>
    <source>
        <strain evidence="3">DnA1</strain>
    </source>
</reference>
<evidence type="ECO:0000313" key="4">
    <source>
        <dbReference type="Proteomes" id="UP000277294"/>
    </source>
</evidence>